<dbReference type="InterPro" id="IPR021486">
    <property type="entry name" value="DUF3139"/>
</dbReference>
<comment type="caution">
    <text evidence="1">The sequence shown here is derived from an EMBL/GenBank/DDBJ whole genome shotgun (WGS) entry which is preliminary data.</text>
</comment>
<reference evidence="2" key="1">
    <citation type="journal article" date="2019" name="Int. J. Syst. Evol. Microbiol.">
        <title>The Global Catalogue of Microorganisms (GCM) 10K type strain sequencing project: providing services to taxonomists for standard genome sequencing and annotation.</title>
        <authorList>
            <consortium name="The Broad Institute Genomics Platform"/>
            <consortium name="The Broad Institute Genome Sequencing Center for Infectious Disease"/>
            <person name="Wu L."/>
            <person name="Ma J."/>
        </authorList>
    </citation>
    <scope>NUCLEOTIDE SEQUENCE [LARGE SCALE GENOMIC DNA]</scope>
    <source>
        <strain evidence="2">CGMCC 1.7693</strain>
    </source>
</reference>
<sequence length="89" mass="10576">MFFYNKKKESTEIIDSYITENNYEDLIKEKEIVFDSKQGNYNAEIIFKDEPENFYEFYVEPSTNKVNVAAFDSENVEITDKSKAKYIDD</sequence>
<dbReference type="Proteomes" id="UP000641206">
    <property type="component" value="Unassembled WGS sequence"/>
</dbReference>
<name>A0ABQ2NPT7_9BACI</name>
<dbReference type="Pfam" id="PF11337">
    <property type="entry name" value="DUF3139"/>
    <property type="match status" value="1"/>
</dbReference>
<proteinExistence type="predicted"/>
<protein>
    <submittedName>
        <fullName evidence="1">Uncharacterized protein</fullName>
    </submittedName>
</protein>
<organism evidence="1 2">
    <name type="scientific">Oceanobacillus neutriphilus</name>
    <dbReference type="NCBI Taxonomy" id="531815"/>
    <lineage>
        <taxon>Bacteria</taxon>
        <taxon>Bacillati</taxon>
        <taxon>Bacillota</taxon>
        <taxon>Bacilli</taxon>
        <taxon>Bacillales</taxon>
        <taxon>Bacillaceae</taxon>
        <taxon>Oceanobacillus</taxon>
    </lineage>
</organism>
<dbReference type="EMBL" id="BMLW01000002">
    <property type="protein sequence ID" value="GGP08736.1"/>
    <property type="molecule type" value="Genomic_DNA"/>
</dbReference>
<keyword evidence="2" id="KW-1185">Reference proteome</keyword>
<gene>
    <name evidence="1" type="ORF">GCM10011346_10030</name>
</gene>
<evidence type="ECO:0000313" key="1">
    <source>
        <dbReference type="EMBL" id="GGP08736.1"/>
    </source>
</evidence>
<evidence type="ECO:0000313" key="2">
    <source>
        <dbReference type="Proteomes" id="UP000641206"/>
    </source>
</evidence>
<accession>A0ABQ2NPT7</accession>